<dbReference type="GO" id="GO:0004159">
    <property type="term" value="F:dihydropyrimidine dehydrogenase (NAD+) activity"/>
    <property type="evidence" value="ECO:0007669"/>
    <property type="project" value="UniProtKB-EC"/>
</dbReference>
<comment type="cofactor">
    <cofactor evidence="1">
        <name>FMN</name>
        <dbReference type="ChEBI" id="CHEBI:58210"/>
    </cofactor>
</comment>
<name>A0A850PIB1_9PROT</name>
<dbReference type="Gene3D" id="1.10.1060.10">
    <property type="entry name" value="Alpha-helical ferredoxin"/>
    <property type="match status" value="1"/>
</dbReference>
<dbReference type="SUPFAM" id="SSF46548">
    <property type="entry name" value="alpha-helical ferredoxin"/>
    <property type="match status" value="1"/>
</dbReference>
<dbReference type="Pfam" id="PF14691">
    <property type="entry name" value="Fer4_20"/>
    <property type="match status" value="1"/>
</dbReference>
<accession>A0A850PIB1</accession>
<organism evidence="11 12">
    <name type="scientific">Ameyamaea chiangmaiensis</name>
    <dbReference type="NCBI Taxonomy" id="442969"/>
    <lineage>
        <taxon>Bacteria</taxon>
        <taxon>Pseudomonadati</taxon>
        <taxon>Pseudomonadota</taxon>
        <taxon>Alphaproteobacteria</taxon>
        <taxon>Acetobacterales</taxon>
        <taxon>Acetobacteraceae</taxon>
        <taxon>Ameyamaea</taxon>
    </lineage>
</organism>
<comment type="subunit">
    <text evidence="8">Heterotetramer of 2 PreA and 2 PreT subunits.</text>
</comment>
<sequence>MQPDIAPGRLSVDTLCRHFSDAHPPLTGSQAVVEAERCFFCYDAPCIEACPTGIDIPGFIKKIQSGNLAGSARTILSSNILGGSCARVCPTDILCEGACVHVAAGDPPVAIGALQRHATDWQMQQATHP</sequence>
<dbReference type="PROSITE" id="PS51379">
    <property type="entry name" value="4FE4S_FER_2"/>
    <property type="match status" value="1"/>
</dbReference>
<evidence type="ECO:0000256" key="8">
    <source>
        <dbReference type="ARBA" id="ARBA00049714"/>
    </source>
</evidence>
<feature type="domain" description="4Fe-4S ferredoxin-type" evidence="10">
    <location>
        <begin position="29"/>
        <end position="59"/>
    </location>
</feature>
<feature type="non-terminal residue" evidence="11">
    <location>
        <position position="129"/>
    </location>
</feature>
<comment type="catalytic activity">
    <reaction evidence="5">
        <text>5,6-dihydrothymine + NAD(+) = thymine + NADH + H(+)</text>
        <dbReference type="Rhea" id="RHEA:28791"/>
        <dbReference type="ChEBI" id="CHEBI:15378"/>
        <dbReference type="ChEBI" id="CHEBI:17821"/>
        <dbReference type="ChEBI" id="CHEBI:27468"/>
        <dbReference type="ChEBI" id="CHEBI:57540"/>
        <dbReference type="ChEBI" id="CHEBI:57945"/>
        <dbReference type="EC" id="1.3.1.1"/>
    </reaction>
</comment>
<keyword evidence="3" id="KW-0288">FMN</keyword>
<dbReference type="PANTHER" id="PTHR43073">
    <property type="entry name" value="DIHYDROPYRIMIDINE DEHYDROGENASE [NADP(+)]"/>
    <property type="match status" value="1"/>
</dbReference>
<dbReference type="EC" id="1.3.1.1" evidence="9"/>
<keyword evidence="4" id="KW-0560">Oxidoreductase</keyword>
<dbReference type="AlphaFoldDB" id="A0A850PIB1"/>
<comment type="caution">
    <text evidence="11">The sequence shown here is derived from an EMBL/GenBank/DDBJ whole genome shotgun (WGS) entry which is preliminary data.</text>
</comment>
<evidence type="ECO:0000256" key="6">
    <source>
        <dbReference type="ARBA" id="ARBA00048792"/>
    </source>
</evidence>
<comment type="catalytic activity">
    <reaction evidence="6">
        <text>5,6-dihydrouracil + NAD(+) = uracil + NADH + H(+)</text>
        <dbReference type="Rhea" id="RHEA:20189"/>
        <dbReference type="ChEBI" id="CHEBI:15378"/>
        <dbReference type="ChEBI" id="CHEBI:15901"/>
        <dbReference type="ChEBI" id="CHEBI:17568"/>
        <dbReference type="ChEBI" id="CHEBI:57540"/>
        <dbReference type="ChEBI" id="CHEBI:57945"/>
        <dbReference type="EC" id="1.3.1.1"/>
    </reaction>
</comment>
<evidence type="ECO:0000256" key="4">
    <source>
        <dbReference type="ARBA" id="ARBA00023002"/>
    </source>
</evidence>
<protein>
    <recommendedName>
        <fullName evidence="9">dihydrouracil dehydrogenase (NAD(+))</fullName>
        <ecNumber evidence="9">1.3.1.1</ecNumber>
    </recommendedName>
</protein>
<keyword evidence="12" id="KW-1185">Reference proteome</keyword>
<evidence type="ECO:0000256" key="7">
    <source>
        <dbReference type="ARBA" id="ARBA00049578"/>
    </source>
</evidence>
<gene>
    <name evidence="11" type="ORF">HUK82_15620</name>
</gene>
<dbReference type="InterPro" id="IPR009051">
    <property type="entry name" value="Helical_ferredxn"/>
</dbReference>
<dbReference type="GO" id="GO:0051536">
    <property type="term" value="F:iron-sulfur cluster binding"/>
    <property type="evidence" value="ECO:0007669"/>
    <property type="project" value="InterPro"/>
</dbReference>
<dbReference type="PANTHER" id="PTHR43073:SF2">
    <property type="entry name" value="DIHYDROPYRIMIDINE DEHYDROGENASE [NADP(+)]"/>
    <property type="match status" value="1"/>
</dbReference>
<dbReference type="Proteomes" id="UP000585665">
    <property type="component" value="Unassembled WGS sequence"/>
</dbReference>
<dbReference type="EMBL" id="JABXXR010000230">
    <property type="protein sequence ID" value="NVN41976.1"/>
    <property type="molecule type" value="Genomic_DNA"/>
</dbReference>
<reference evidence="11 12" key="1">
    <citation type="submission" date="2020-06" db="EMBL/GenBank/DDBJ databases">
        <title>Description of novel acetic acid bacteria.</title>
        <authorList>
            <person name="Sombolestani A."/>
        </authorList>
    </citation>
    <scope>NUCLEOTIDE SEQUENCE [LARGE SCALE GENOMIC DNA]</scope>
    <source>
        <strain evidence="11 12">LMG 27010</strain>
    </source>
</reference>
<evidence type="ECO:0000313" key="11">
    <source>
        <dbReference type="EMBL" id="NVN41976.1"/>
    </source>
</evidence>
<dbReference type="InterPro" id="IPR017896">
    <property type="entry name" value="4Fe4S_Fe-S-bd"/>
</dbReference>
<evidence type="ECO:0000313" key="12">
    <source>
        <dbReference type="Proteomes" id="UP000585665"/>
    </source>
</evidence>
<evidence type="ECO:0000256" key="1">
    <source>
        <dbReference type="ARBA" id="ARBA00001917"/>
    </source>
</evidence>
<dbReference type="InterPro" id="IPR028261">
    <property type="entry name" value="DPD_II"/>
</dbReference>
<evidence type="ECO:0000256" key="9">
    <source>
        <dbReference type="ARBA" id="ARBA00049728"/>
    </source>
</evidence>
<evidence type="ECO:0000259" key="10">
    <source>
        <dbReference type="PROSITE" id="PS51379"/>
    </source>
</evidence>
<evidence type="ECO:0000256" key="3">
    <source>
        <dbReference type="ARBA" id="ARBA00022643"/>
    </source>
</evidence>
<keyword evidence="2" id="KW-0285">Flavoprotein</keyword>
<comment type="function">
    <text evidence="7">Involved in pyrimidine base degradation. Catalyzes physiologically the reduction of uracil to 5,6-dihydrouracil (DHU) by using NADH as a specific cosubstrate. It also catalyzes the reverse reaction and the reduction of thymine to 5,6-dihydrothymine (DHT).</text>
</comment>
<evidence type="ECO:0000256" key="5">
    <source>
        <dbReference type="ARBA" id="ARBA00047685"/>
    </source>
</evidence>
<evidence type="ECO:0000256" key="2">
    <source>
        <dbReference type="ARBA" id="ARBA00022630"/>
    </source>
</evidence>
<proteinExistence type="predicted"/>